<dbReference type="Pfam" id="PF13560">
    <property type="entry name" value="HTH_31"/>
    <property type="match status" value="1"/>
</dbReference>
<evidence type="ECO:0000259" key="1">
    <source>
        <dbReference type="PROSITE" id="PS50943"/>
    </source>
</evidence>
<dbReference type="InterPro" id="IPR001387">
    <property type="entry name" value="Cro/C1-type_HTH"/>
</dbReference>
<dbReference type="AlphaFoldDB" id="A0A1X0N8C1"/>
<dbReference type="CDD" id="cd00093">
    <property type="entry name" value="HTH_XRE"/>
    <property type="match status" value="1"/>
</dbReference>
<feature type="domain" description="HTH cro/C1-type" evidence="1">
    <location>
        <begin position="13"/>
        <end position="66"/>
    </location>
</feature>
<dbReference type="Gene3D" id="1.10.260.40">
    <property type="entry name" value="lambda repressor-like DNA-binding domains"/>
    <property type="match status" value="1"/>
</dbReference>
<accession>A0A1X0N8C1</accession>
<gene>
    <name evidence="2" type="ORF">BZK31_11370</name>
</gene>
<dbReference type="RefSeq" id="WP_083182747.1">
    <property type="nucleotide sequence ID" value="NZ_CBCRZR010000003.1"/>
</dbReference>
<name>A0A1X0N8C1_9PSED</name>
<evidence type="ECO:0000313" key="3">
    <source>
        <dbReference type="Proteomes" id="UP000192815"/>
    </source>
</evidence>
<dbReference type="PROSITE" id="PS50943">
    <property type="entry name" value="HTH_CROC1"/>
    <property type="match status" value="1"/>
</dbReference>
<keyword evidence="3" id="KW-1185">Reference proteome</keyword>
<dbReference type="SMART" id="SM00530">
    <property type="entry name" value="HTH_XRE"/>
    <property type="match status" value="1"/>
</dbReference>
<organism evidence="2 3">
    <name type="scientific">Pseudomonas floridensis</name>
    <dbReference type="NCBI Taxonomy" id="1958950"/>
    <lineage>
        <taxon>Bacteria</taxon>
        <taxon>Pseudomonadati</taxon>
        <taxon>Pseudomonadota</taxon>
        <taxon>Gammaproteobacteria</taxon>
        <taxon>Pseudomonadales</taxon>
        <taxon>Pseudomonadaceae</taxon>
        <taxon>Pseudomonas</taxon>
    </lineage>
</organism>
<dbReference type="EMBL" id="MUIO01000037">
    <property type="protein sequence ID" value="ORC59283.1"/>
    <property type="molecule type" value="Genomic_DNA"/>
</dbReference>
<dbReference type="SUPFAM" id="SSF47413">
    <property type="entry name" value="lambda repressor-like DNA-binding domains"/>
    <property type="match status" value="1"/>
</dbReference>
<dbReference type="GO" id="GO:0003677">
    <property type="term" value="F:DNA binding"/>
    <property type="evidence" value="ECO:0007669"/>
    <property type="project" value="InterPro"/>
</dbReference>
<sequence length="116" mass="13085">MTSRREDRFASRLRAERDRLGLSQKDFARFAGVEVNAQGHYERGERTPRADYLAAISAIGVDIAYLVTGVPRVIDTHHLSQREGTVVRAFRTLGDSDQDALTLILEKLSRVKNQVM</sequence>
<dbReference type="Proteomes" id="UP000192815">
    <property type="component" value="Unassembled WGS sequence"/>
</dbReference>
<dbReference type="STRING" id="1958950.BZK31_11370"/>
<reference evidence="3" key="1">
    <citation type="submission" date="2017-02" db="EMBL/GenBank/DDBJ databases">
        <title>Pseudomonas floridae sp. nov., a novel pathogenic bacterial species isolated from tomato.</title>
        <authorList>
            <person name="Timilsina S."/>
            <person name="Vallad G.E."/>
            <person name="Jones J.B."/>
        </authorList>
    </citation>
    <scope>NUCLEOTIDE SEQUENCE [LARGE SCALE GENOMIC DNA]</scope>
    <source>
        <strain evidence="3">GEV388</strain>
    </source>
</reference>
<protein>
    <submittedName>
        <fullName evidence="2">Transcriptional regulator</fullName>
    </submittedName>
</protein>
<evidence type="ECO:0000313" key="2">
    <source>
        <dbReference type="EMBL" id="ORC59283.1"/>
    </source>
</evidence>
<proteinExistence type="predicted"/>
<comment type="caution">
    <text evidence="2">The sequence shown here is derived from an EMBL/GenBank/DDBJ whole genome shotgun (WGS) entry which is preliminary data.</text>
</comment>
<dbReference type="InterPro" id="IPR010982">
    <property type="entry name" value="Lambda_DNA-bd_dom_sf"/>
</dbReference>
<dbReference type="OrthoDB" id="3196789at2"/>